<feature type="domain" description="Apple" evidence="6">
    <location>
        <begin position="352"/>
        <end position="434"/>
    </location>
</feature>
<evidence type="ECO:0000313" key="8">
    <source>
        <dbReference type="Proteomes" id="UP001642360"/>
    </source>
</evidence>
<protein>
    <submittedName>
        <fullName evidence="7">Uncharacterized protein</fullName>
    </submittedName>
</protein>
<dbReference type="AlphaFoldDB" id="A0ABC8RY93"/>
<keyword evidence="4" id="KW-1133">Transmembrane helix</keyword>
<dbReference type="Pfam" id="PF01453">
    <property type="entry name" value="B_lectin"/>
    <property type="match status" value="1"/>
</dbReference>
<evidence type="ECO:0000256" key="3">
    <source>
        <dbReference type="ARBA" id="ARBA00023180"/>
    </source>
</evidence>
<evidence type="ECO:0000256" key="1">
    <source>
        <dbReference type="ARBA" id="ARBA00022729"/>
    </source>
</evidence>
<dbReference type="InterPro" id="IPR003609">
    <property type="entry name" value="Pan_app"/>
</dbReference>
<dbReference type="CDD" id="cd00028">
    <property type="entry name" value="B_lectin"/>
    <property type="match status" value="1"/>
</dbReference>
<keyword evidence="4" id="KW-0812">Transmembrane</keyword>
<keyword evidence="2" id="KW-1015">Disulfide bond</keyword>
<dbReference type="Gene3D" id="2.90.10.10">
    <property type="entry name" value="Bulb-type lectin domain"/>
    <property type="match status" value="1"/>
</dbReference>
<feature type="transmembrane region" description="Helical" evidence="4">
    <location>
        <begin position="458"/>
        <end position="477"/>
    </location>
</feature>
<gene>
    <name evidence="7" type="ORF">ILEXP_LOCUS18052</name>
</gene>
<dbReference type="SMART" id="SM00108">
    <property type="entry name" value="B_lectin"/>
    <property type="match status" value="1"/>
</dbReference>
<proteinExistence type="predicted"/>
<sequence length="516" mass="57877">MPNIKGIGHYRTMSCLFSMLFYVCSSCLLWILSVSADTITPNLSLSDGKTLISKSGGFELGFFSPGSSKNQYLGIWYKNIPVRTVVWVANRQSPIKDLSGTLMFNKTGNLALVSHKDGVVWSSNLLKQVQNPVAQLLDSGNFVIREERESNSDIYVWQSFDHPCDTLLPGMKLGWDLRVGLNRRLSSWMNFEDPSPGELTYGIELHEYPESVMWKGSKIYSRSGPWNGLRYSGTPNLKPNPLYTFNFTSNEEEVYYTYQLKNGSVITRLVLNQTTSKLERSVWIESEQIWKPYFSAPLGYCDNYGLCGANGICDITGSPVCRCLNGFKPKSLERWKLMEWSHGCIRDKPLSCQSTEGFDKFEGVKLPDTTNCWVNKNLNISECRDKCLKNCTCMAYTNSDIRGNGSGCAIWFDDLTDISQVFAGGDVLNIRMPASGLGTNNEAKGKADLGGKKDGTKWVIPVCIGISGILILSYCIWMGRTRTQGKILQYSDAHSHQASNGVILWNFFLILITKKR</sequence>
<dbReference type="CDD" id="cd01098">
    <property type="entry name" value="PAN_AP_plant"/>
    <property type="match status" value="1"/>
</dbReference>
<evidence type="ECO:0000256" key="2">
    <source>
        <dbReference type="ARBA" id="ARBA00023157"/>
    </source>
</evidence>
<dbReference type="Proteomes" id="UP001642360">
    <property type="component" value="Unassembled WGS sequence"/>
</dbReference>
<dbReference type="InterPro" id="IPR000858">
    <property type="entry name" value="S_locus_glycoprot_dom"/>
</dbReference>
<comment type="caution">
    <text evidence="7">The sequence shown here is derived from an EMBL/GenBank/DDBJ whole genome shotgun (WGS) entry which is preliminary data.</text>
</comment>
<dbReference type="EMBL" id="CAUOFW020001966">
    <property type="protein sequence ID" value="CAK9149945.1"/>
    <property type="molecule type" value="Genomic_DNA"/>
</dbReference>
<dbReference type="InterPro" id="IPR036426">
    <property type="entry name" value="Bulb-type_lectin_dom_sf"/>
</dbReference>
<keyword evidence="1" id="KW-0732">Signal</keyword>
<evidence type="ECO:0000313" key="7">
    <source>
        <dbReference type="EMBL" id="CAK9149945.1"/>
    </source>
</evidence>
<dbReference type="FunFam" id="2.90.10.10:FF:000001">
    <property type="entry name" value="G-type lectin S-receptor-like serine/threonine-protein kinase"/>
    <property type="match status" value="1"/>
</dbReference>
<dbReference type="SMART" id="SM00473">
    <property type="entry name" value="PAN_AP"/>
    <property type="match status" value="1"/>
</dbReference>
<name>A0ABC8RY93_9AQUA</name>
<feature type="domain" description="Bulb-type lectin" evidence="5">
    <location>
        <begin position="36"/>
        <end position="157"/>
    </location>
</feature>
<dbReference type="InterPro" id="IPR001480">
    <property type="entry name" value="Bulb-type_lectin_dom"/>
</dbReference>
<organism evidence="7 8">
    <name type="scientific">Ilex paraguariensis</name>
    <name type="common">yerba mate</name>
    <dbReference type="NCBI Taxonomy" id="185542"/>
    <lineage>
        <taxon>Eukaryota</taxon>
        <taxon>Viridiplantae</taxon>
        <taxon>Streptophyta</taxon>
        <taxon>Embryophyta</taxon>
        <taxon>Tracheophyta</taxon>
        <taxon>Spermatophyta</taxon>
        <taxon>Magnoliopsida</taxon>
        <taxon>eudicotyledons</taxon>
        <taxon>Gunneridae</taxon>
        <taxon>Pentapetalae</taxon>
        <taxon>asterids</taxon>
        <taxon>campanulids</taxon>
        <taxon>Aquifoliales</taxon>
        <taxon>Aquifoliaceae</taxon>
        <taxon>Ilex</taxon>
    </lineage>
</organism>
<dbReference type="PANTHER" id="PTHR32444">
    <property type="entry name" value="BULB-TYPE LECTIN DOMAIN-CONTAINING PROTEIN"/>
    <property type="match status" value="1"/>
</dbReference>
<evidence type="ECO:0000256" key="4">
    <source>
        <dbReference type="SAM" id="Phobius"/>
    </source>
</evidence>
<dbReference type="SUPFAM" id="SSF51110">
    <property type="entry name" value="alpha-D-mannose-specific plant lectins"/>
    <property type="match status" value="1"/>
</dbReference>
<dbReference type="PANTHER" id="PTHR32444:SF234">
    <property type="entry name" value="RECEPTOR-LIKE SERINE_THREONINE-PROTEIN KINASE"/>
    <property type="match status" value="1"/>
</dbReference>
<dbReference type="PROSITE" id="PS50948">
    <property type="entry name" value="PAN"/>
    <property type="match status" value="1"/>
</dbReference>
<dbReference type="Pfam" id="PF08276">
    <property type="entry name" value="PAN_2"/>
    <property type="match status" value="1"/>
</dbReference>
<evidence type="ECO:0000259" key="6">
    <source>
        <dbReference type="PROSITE" id="PS50948"/>
    </source>
</evidence>
<evidence type="ECO:0000259" key="5">
    <source>
        <dbReference type="PROSITE" id="PS50927"/>
    </source>
</evidence>
<dbReference type="PROSITE" id="PS50927">
    <property type="entry name" value="BULB_LECTIN"/>
    <property type="match status" value="1"/>
</dbReference>
<keyword evidence="3" id="KW-0325">Glycoprotein</keyword>
<accession>A0ABC8RY93</accession>
<dbReference type="Pfam" id="PF00954">
    <property type="entry name" value="S_locus_glycop"/>
    <property type="match status" value="1"/>
</dbReference>
<keyword evidence="4" id="KW-0472">Membrane</keyword>
<keyword evidence="8" id="KW-1185">Reference proteome</keyword>
<reference evidence="7 8" key="1">
    <citation type="submission" date="2024-02" db="EMBL/GenBank/DDBJ databases">
        <authorList>
            <person name="Vignale AGUSTIN F."/>
            <person name="Sosa J E."/>
            <person name="Modenutti C."/>
        </authorList>
    </citation>
    <scope>NUCLEOTIDE SEQUENCE [LARGE SCALE GENOMIC DNA]</scope>
</reference>